<reference evidence="2 3" key="1">
    <citation type="submission" date="2024-04" db="EMBL/GenBank/DDBJ databases">
        <authorList>
            <person name="Fracassetti M."/>
        </authorList>
    </citation>
    <scope>NUCLEOTIDE SEQUENCE [LARGE SCALE GENOMIC DNA]</scope>
</reference>
<dbReference type="Proteomes" id="UP001497516">
    <property type="component" value="Chromosome 1"/>
</dbReference>
<evidence type="ECO:0000313" key="2">
    <source>
        <dbReference type="EMBL" id="CAL1354863.1"/>
    </source>
</evidence>
<name>A0AAV2CG68_9ROSI</name>
<dbReference type="EMBL" id="OZ034813">
    <property type="protein sequence ID" value="CAL1354863.1"/>
    <property type="molecule type" value="Genomic_DNA"/>
</dbReference>
<proteinExistence type="predicted"/>
<accession>A0AAV2CG68</accession>
<evidence type="ECO:0000313" key="3">
    <source>
        <dbReference type="Proteomes" id="UP001497516"/>
    </source>
</evidence>
<gene>
    <name evidence="2" type="ORF">LTRI10_LOCUS2649</name>
</gene>
<dbReference type="AlphaFoldDB" id="A0AAV2CG68"/>
<keyword evidence="3" id="KW-1185">Reference proteome</keyword>
<protein>
    <submittedName>
        <fullName evidence="2">Uncharacterized protein</fullName>
    </submittedName>
</protein>
<organism evidence="2 3">
    <name type="scientific">Linum trigynum</name>
    <dbReference type="NCBI Taxonomy" id="586398"/>
    <lineage>
        <taxon>Eukaryota</taxon>
        <taxon>Viridiplantae</taxon>
        <taxon>Streptophyta</taxon>
        <taxon>Embryophyta</taxon>
        <taxon>Tracheophyta</taxon>
        <taxon>Spermatophyta</taxon>
        <taxon>Magnoliopsida</taxon>
        <taxon>eudicotyledons</taxon>
        <taxon>Gunneridae</taxon>
        <taxon>Pentapetalae</taxon>
        <taxon>rosids</taxon>
        <taxon>fabids</taxon>
        <taxon>Malpighiales</taxon>
        <taxon>Linaceae</taxon>
        <taxon>Linum</taxon>
    </lineage>
</organism>
<sequence length="125" mass="14130">MTIDRQWSCDSGLFLLVLGFSFGRDGWIHWIEAEEEPQIEFSSSSKTPKLKGRGRWCSGVLASKSFQNQKTQRRNNKKGNLLSIMKAEDLHPLKEGSDCGSRGRGGQRSQERCRGLRVKGVVVFE</sequence>
<feature type="region of interest" description="Disordered" evidence="1">
    <location>
        <begin position="92"/>
        <end position="111"/>
    </location>
</feature>
<evidence type="ECO:0000256" key="1">
    <source>
        <dbReference type="SAM" id="MobiDB-lite"/>
    </source>
</evidence>